<organism evidence="3 6">
    <name type="scientific">Adineta ricciae</name>
    <name type="common">Rotifer</name>
    <dbReference type="NCBI Taxonomy" id="249248"/>
    <lineage>
        <taxon>Eukaryota</taxon>
        <taxon>Metazoa</taxon>
        <taxon>Spiralia</taxon>
        <taxon>Gnathifera</taxon>
        <taxon>Rotifera</taxon>
        <taxon>Eurotatoria</taxon>
        <taxon>Bdelloidea</taxon>
        <taxon>Adinetida</taxon>
        <taxon>Adinetidae</taxon>
        <taxon>Adineta</taxon>
    </lineage>
</organism>
<keyword evidence="5" id="KW-1185">Reference proteome</keyword>
<dbReference type="Proteomes" id="UP000663828">
    <property type="component" value="Unassembled WGS sequence"/>
</dbReference>
<dbReference type="Pfam" id="PF00481">
    <property type="entry name" value="PP2C"/>
    <property type="match status" value="1"/>
</dbReference>
<dbReference type="EMBL" id="CAJNOR010005891">
    <property type="protein sequence ID" value="CAF1579139.1"/>
    <property type="molecule type" value="Genomic_DNA"/>
</dbReference>
<dbReference type="InterPro" id="IPR036457">
    <property type="entry name" value="PPM-type-like_dom_sf"/>
</dbReference>
<evidence type="ECO:0000313" key="6">
    <source>
        <dbReference type="Proteomes" id="UP000663852"/>
    </source>
</evidence>
<dbReference type="AlphaFoldDB" id="A0A814ZDM0"/>
<feature type="domain" description="PPM-type phosphatase" evidence="2">
    <location>
        <begin position="46"/>
        <end position="347"/>
    </location>
</feature>
<evidence type="ECO:0000313" key="5">
    <source>
        <dbReference type="Proteomes" id="UP000663828"/>
    </source>
</evidence>
<comment type="caution">
    <text evidence="3">The sequence shown here is derived from an EMBL/GenBank/DDBJ whole genome shotgun (WGS) entry which is preliminary data.</text>
</comment>
<dbReference type="EMBL" id="CAJNOJ010000173">
    <property type="protein sequence ID" value="CAF1240945.1"/>
    <property type="molecule type" value="Genomic_DNA"/>
</dbReference>
<evidence type="ECO:0000256" key="1">
    <source>
        <dbReference type="SAM" id="MobiDB-lite"/>
    </source>
</evidence>
<dbReference type="Proteomes" id="UP000663852">
    <property type="component" value="Unassembled WGS sequence"/>
</dbReference>
<dbReference type="SUPFAM" id="SSF81606">
    <property type="entry name" value="PP2C-like"/>
    <property type="match status" value="1"/>
</dbReference>
<dbReference type="OrthoDB" id="10049211at2759"/>
<name>A0A814ZDM0_ADIRI</name>
<dbReference type="PROSITE" id="PS51746">
    <property type="entry name" value="PPM_2"/>
    <property type="match status" value="1"/>
</dbReference>
<gene>
    <name evidence="3" type="ORF">EDS130_LOCUS27454</name>
    <name evidence="4" type="ORF">XAT740_LOCUS45304</name>
</gene>
<proteinExistence type="predicted"/>
<evidence type="ECO:0000313" key="3">
    <source>
        <dbReference type="EMBL" id="CAF1240945.1"/>
    </source>
</evidence>
<evidence type="ECO:0000259" key="2">
    <source>
        <dbReference type="PROSITE" id="PS51746"/>
    </source>
</evidence>
<accession>A0A814ZDM0</accession>
<dbReference type="InterPro" id="IPR001932">
    <property type="entry name" value="PPM-type_phosphatase-like_dom"/>
</dbReference>
<reference evidence="3" key="1">
    <citation type="submission" date="2021-02" db="EMBL/GenBank/DDBJ databases">
        <authorList>
            <person name="Nowell W R."/>
        </authorList>
    </citation>
    <scope>NUCLEOTIDE SEQUENCE</scope>
</reference>
<feature type="region of interest" description="Disordered" evidence="1">
    <location>
        <begin position="392"/>
        <end position="415"/>
    </location>
</feature>
<sequence>MASALATSDTPVHSSNLANFNPCQHTFVATRTKQEHHDQNSQREIVPRVCRLRARDNSMAIYALVDPIDTNRLASDVSVNLLVEQLSEVSFDDESYKEKINDIMQKIFYEIENRLLQMTFDQAEEKISTTPSSGSEPEKLLPSLDEAESGAFLFAATVTQSYVYIGYVGTIRAFLVSNNNGELSISNSRPQYYHKGSLHTIDNDDECRRLKNLDVDLEKIKNEGLDRKSSKFTRCVGKLSEKLLSSAASANDVNEARCNPLICEPTVYKFKIFPGDYALVLMTDKLYQMYLKTSISEQDIPSDFLDLLRDSLNSPDCAEHILSKIEKRYHAQNNPTHDDIDIQDMGLLIHFFLQPKTTNVQSSMQTMQNHSRRICNGEVTVDEVRKFINKHKEMQERREKDRSTSRNFGHIRENQKHNNTIEPFVRFDTYEKLLNDNDDLRQANALITELLYTQSTSMLEEKLDDFLKTHPSLKCD</sequence>
<dbReference type="Gene3D" id="3.60.40.10">
    <property type="entry name" value="PPM-type phosphatase domain"/>
    <property type="match status" value="1"/>
</dbReference>
<evidence type="ECO:0000313" key="4">
    <source>
        <dbReference type="EMBL" id="CAF1579139.1"/>
    </source>
</evidence>
<protein>
    <recommendedName>
        <fullName evidence="2">PPM-type phosphatase domain-containing protein</fullName>
    </recommendedName>
</protein>